<protein>
    <recommendedName>
        <fullName evidence="2">UPF0145 protein GCM10023187_49360</fullName>
    </recommendedName>
</protein>
<dbReference type="InterPro" id="IPR035439">
    <property type="entry name" value="UPF0145_dom_sf"/>
</dbReference>
<evidence type="ECO:0000313" key="3">
    <source>
        <dbReference type="EMBL" id="GAA4417184.1"/>
    </source>
</evidence>
<dbReference type="InterPro" id="IPR002765">
    <property type="entry name" value="UPF0145_YbjQ-like"/>
</dbReference>
<keyword evidence="4" id="KW-1185">Reference proteome</keyword>
<comment type="similarity">
    <text evidence="1 2">Belongs to the UPF0145 family.</text>
</comment>
<organism evidence="3 4">
    <name type="scientific">Nibrella viscosa</name>
    <dbReference type="NCBI Taxonomy" id="1084524"/>
    <lineage>
        <taxon>Bacteria</taxon>
        <taxon>Pseudomonadati</taxon>
        <taxon>Bacteroidota</taxon>
        <taxon>Cytophagia</taxon>
        <taxon>Cytophagales</taxon>
        <taxon>Spirosomataceae</taxon>
        <taxon>Nibrella</taxon>
    </lineage>
</organism>
<evidence type="ECO:0000313" key="4">
    <source>
        <dbReference type="Proteomes" id="UP001500936"/>
    </source>
</evidence>
<dbReference type="Proteomes" id="UP001500936">
    <property type="component" value="Unassembled WGS sequence"/>
</dbReference>
<dbReference type="EMBL" id="BAABHB010000015">
    <property type="protein sequence ID" value="GAA4417184.1"/>
    <property type="molecule type" value="Genomic_DNA"/>
</dbReference>
<accession>A0ABP8KUT4</accession>
<proteinExistence type="inferred from homology"/>
<dbReference type="PANTHER" id="PTHR34068">
    <property type="entry name" value="UPF0145 PROTEIN YBJQ"/>
    <property type="match status" value="1"/>
</dbReference>
<evidence type="ECO:0000256" key="1">
    <source>
        <dbReference type="ARBA" id="ARBA00010751"/>
    </source>
</evidence>
<gene>
    <name evidence="3" type="ORF">GCM10023187_49360</name>
</gene>
<evidence type="ECO:0000256" key="2">
    <source>
        <dbReference type="HAMAP-Rule" id="MF_00338"/>
    </source>
</evidence>
<dbReference type="Pfam" id="PF01906">
    <property type="entry name" value="YbjQ_1"/>
    <property type="match status" value="1"/>
</dbReference>
<dbReference type="Gene3D" id="3.30.110.70">
    <property type="entry name" value="Hypothetical protein apc22750. Chain B"/>
    <property type="match status" value="1"/>
</dbReference>
<dbReference type="SUPFAM" id="SSF117782">
    <property type="entry name" value="YbjQ-like"/>
    <property type="match status" value="1"/>
</dbReference>
<comment type="caution">
    <text evidence="3">The sequence shown here is derived from an EMBL/GenBank/DDBJ whole genome shotgun (WGS) entry which is preliminary data.</text>
</comment>
<reference evidence="4" key="1">
    <citation type="journal article" date="2019" name="Int. J. Syst. Evol. Microbiol.">
        <title>The Global Catalogue of Microorganisms (GCM) 10K type strain sequencing project: providing services to taxonomists for standard genome sequencing and annotation.</title>
        <authorList>
            <consortium name="The Broad Institute Genomics Platform"/>
            <consortium name="The Broad Institute Genome Sequencing Center for Infectious Disease"/>
            <person name="Wu L."/>
            <person name="Ma J."/>
        </authorList>
    </citation>
    <scope>NUCLEOTIDE SEQUENCE [LARGE SCALE GENOMIC DNA]</scope>
    <source>
        <strain evidence="4">JCM 17925</strain>
    </source>
</reference>
<dbReference type="HAMAP" id="MF_00338">
    <property type="entry name" value="UPF0145"/>
    <property type="match status" value="1"/>
</dbReference>
<dbReference type="PANTHER" id="PTHR34068:SF1">
    <property type="entry name" value="UPF0145 PROTEIN YBJQ"/>
    <property type="match status" value="1"/>
</dbReference>
<name>A0ABP8KUT4_9BACT</name>
<dbReference type="NCBIfam" id="NF002776">
    <property type="entry name" value="PRK02877.1"/>
    <property type="match status" value="1"/>
</dbReference>
<sequence>MRIHTSKNTGLYAVNMPAMLITTTPNIEGKSITKYIGLVNGEAIIGANLVKDFFASVRDVVGGRSGAYEQGLREAKSIAIKEMMDQAQRLGANAIIGVDLDYETIGGNGSMLMVSCNGTAVVVE</sequence>